<dbReference type="EMBL" id="KK373653">
    <property type="protein sequence ID" value="KFV44869.1"/>
    <property type="molecule type" value="Genomic_DNA"/>
</dbReference>
<dbReference type="InterPro" id="IPR008518">
    <property type="entry name" value="Mff/Tango-11"/>
</dbReference>
<comment type="function">
    <text evidence="9">Plays a role in mitochondrial and peroxisomal fission. Promotes the recruitment and association of the fission mediator dynamin-related protein 1 (DNM1L) to the mitochondrial surface.</text>
</comment>
<dbReference type="Pfam" id="PF05644">
    <property type="entry name" value="Miff"/>
    <property type="match status" value="1"/>
</dbReference>
<keyword evidence="4 9" id="KW-1133">Transmembrane helix</keyword>
<evidence type="ECO:0000256" key="4">
    <source>
        <dbReference type="ARBA" id="ARBA00022989"/>
    </source>
</evidence>
<dbReference type="GO" id="GO:0090314">
    <property type="term" value="P:positive regulation of protein targeting to membrane"/>
    <property type="evidence" value="ECO:0007669"/>
    <property type="project" value="UniProtKB-UniRule"/>
</dbReference>
<evidence type="ECO:0000259" key="12">
    <source>
        <dbReference type="Pfam" id="PF05644"/>
    </source>
</evidence>
<feature type="compositionally biased region" description="Polar residues" evidence="11">
    <location>
        <begin position="130"/>
        <end position="140"/>
    </location>
</feature>
<feature type="transmembrane region" description="Helical" evidence="9">
    <location>
        <begin position="271"/>
        <end position="289"/>
    </location>
</feature>
<accession>A0A093EUS6</accession>
<comment type="subcellular location">
    <subcellularLocation>
        <location evidence="9">Mitochondrion outer membrane</location>
        <topology evidence="9">Single-pass type IV membrane protein</topology>
    </subcellularLocation>
    <subcellularLocation>
        <location evidence="9">Peroxisome</location>
    </subcellularLocation>
</comment>
<keyword evidence="6 9" id="KW-0496">Mitochondrion</keyword>
<dbReference type="GO" id="GO:0005741">
    <property type="term" value="C:mitochondrial outer membrane"/>
    <property type="evidence" value="ECO:0007669"/>
    <property type="project" value="UniProtKB-SubCell"/>
</dbReference>
<keyword evidence="5 10" id="KW-0175">Coiled coil</keyword>
<feature type="region of interest" description="Disordered" evidence="11">
    <location>
        <begin position="105"/>
        <end position="140"/>
    </location>
</feature>
<evidence type="ECO:0000313" key="14">
    <source>
        <dbReference type="Proteomes" id="UP000054190"/>
    </source>
</evidence>
<proteinExistence type="inferred from homology"/>
<comment type="similarity">
    <text evidence="1 9">Belongs to the Tango11 family.</text>
</comment>
<keyword evidence="8 9" id="KW-0576">Peroxisome</keyword>
<evidence type="ECO:0000256" key="8">
    <source>
        <dbReference type="ARBA" id="ARBA00023140"/>
    </source>
</evidence>
<dbReference type="InterPro" id="IPR039433">
    <property type="entry name" value="Mff-like_dom"/>
</dbReference>
<dbReference type="PANTHER" id="PTHR16501:SF17">
    <property type="entry name" value="MITOCHONDRIAL FISSION FACTOR"/>
    <property type="match status" value="1"/>
</dbReference>
<dbReference type="AlphaFoldDB" id="A0A093EUS6"/>
<dbReference type="GO" id="GO:0006626">
    <property type="term" value="P:protein targeting to mitochondrion"/>
    <property type="evidence" value="ECO:0007669"/>
    <property type="project" value="TreeGrafter"/>
</dbReference>
<feature type="compositionally biased region" description="Basic and acidic residues" evidence="11">
    <location>
        <begin position="119"/>
        <end position="129"/>
    </location>
</feature>
<keyword evidence="2 9" id="KW-0812">Transmembrane</keyword>
<evidence type="ECO:0000256" key="5">
    <source>
        <dbReference type="ARBA" id="ARBA00023054"/>
    </source>
</evidence>
<dbReference type="PANTHER" id="PTHR16501">
    <property type="entry name" value="TRANSPORT AND GOLGI ORGANIZATION PROTEIN 11"/>
    <property type="match status" value="1"/>
</dbReference>
<evidence type="ECO:0000256" key="7">
    <source>
        <dbReference type="ARBA" id="ARBA00023136"/>
    </source>
</evidence>
<feature type="domain" description="Mff-like" evidence="12">
    <location>
        <begin position="1"/>
        <end position="291"/>
    </location>
</feature>
<gene>
    <name evidence="13" type="ORF">N341_03077</name>
</gene>
<evidence type="ECO:0000256" key="2">
    <source>
        <dbReference type="ARBA" id="ARBA00022692"/>
    </source>
</evidence>
<sequence>MAEINRLQYEMEYTEGISQRMRVPEKLKVAPQNADLEKDIQEGFPNASVTMQVPERIVVAGNSEDIPFSRPPDLDLLQSTPFKPLALKTPPRVISLSDRPLDFLDLEKPPQQTPQNEEAMGRLKRERSMSENATRQNGQLARNDSIVTPSLQQAPVCPPNMLPEDGTNLYSARGILSFIQSSTRRAYQQVLDVLDENRRPVLRGGSAATTSSNPHHDNTRYGLSNLDTTLEGTPDDMTVVDAASLRRQIIKLNRRLQLLEEENKERAKREMIMYSITVAFWLLNSWLWFRR</sequence>
<evidence type="ECO:0000256" key="6">
    <source>
        <dbReference type="ARBA" id="ARBA00023128"/>
    </source>
</evidence>
<name>A0A093EUS6_TYTAL</name>
<dbReference type="GO" id="GO:0090141">
    <property type="term" value="P:positive regulation of mitochondrial fission"/>
    <property type="evidence" value="ECO:0007669"/>
    <property type="project" value="UniProtKB-UniRule"/>
</dbReference>
<keyword evidence="3 9" id="KW-1000">Mitochondrion outer membrane</keyword>
<evidence type="ECO:0000313" key="13">
    <source>
        <dbReference type="EMBL" id="KFV44869.1"/>
    </source>
</evidence>
<evidence type="ECO:0000256" key="1">
    <source>
        <dbReference type="ARBA" id="ARBA00009806"/>
    </source>
</evidence>
<evidence type="ECO:0000256" key="3">
    <source>
        <dbReference type="ARBA" id="ARBA00022787"/>
    </source>
</evidence>
<evidence type="ECO:0000256" key="9">
    <source>
        <dbReference type="RuleBase" id="RU368040"/>
    </source>
</evidence>
<dbReference type="GO" id="GO:0005777">
    <property type="term" value="C:peroxisome"/>
    <property type="evidence" value="ECO:0007669"/>
    <property type="project" value="UniProtKB-SubCell"/>
</dbReference>
<evidence type="ECO:0000256" key="11">
    <source>
        <dbReference type="SAM" id="MobiDB-lite"/>
    </source>
</evidence>
<feature type="coiled-coil region" evidence="10">
    <location>
        <begin position="242"/>
        <end position="269"/>
    </location>
</feature>
<evidence type="ECO:0000256" key="10">
    <source>
        <dbReference type="SAM" id="Coils"/>
    </source>
</evidence>
<dbReference type="Proteomes" id="UP000054190">
    <property type="component" value="Unassembled WGS sequence"/>
</dbReference>
<keyword evidence="7 9" id="KW-0472">Membrane</keyword>
<keyword evidence="14" id="KW-1185">Reference proteome</keyword>
<organism evidence="13 14">
    <name type="scientific">Tyto alba</name>
    <name type="common">Barn owl</name>
    <dbReference type="NCBI Taxonomy" id="56313"/>
    <lineage>
        <taxon>Eukaryota</taxon>
        <taxon>Metazoa</taxon>
        <taxon>Chordata</taxon>
        <taxon>Craniata</taxon>
        <taxon>Vertebrata</taxon>
        <taxon>Euteleostomi</taxon>
        <taxon>Archelosauria</taxon>
        <taxon>Archosauria</taxon>
        <taxon>Dinosauria</taxon>
        <taxon>Saurischia</taxon>
        <taxon>Theropoda</taxon>
        <taxon>Coelurosauria</taxon>
        <taxon>Aves</taxon>
        <taxon>Neognathae</taxon>
        <taxon>Neoaves</taxon>
        <taxon>Telluraves</taxon>
        <taxon>Strigiformes</taxon>
        <taxon>Tytonidae</taxon>
        <taxon>Tyto</taxon>
    </lineage>
</organism>
<reference evidence="13 14" key="1">
    <citation type="submission" date="2014-04" db="EMBL/GenBank/DDBJ databases">
        <title>Genome evolution of avian class.</title>
        <authorList>
            <person name="Zhang G."/>
            <person name="Li C."/>
        </authorList>
    </citation>
    <scope>NUCLEOTIDE SEQUENCE [LARGE SCALE GENOMIC DNA]</scope>
    <source>
        <strain evidence="13">BGI_N341</strain>
    </source>
</reference>
<dbReference type="GO" id="GO:0000266">
    <property type="term" value="P:mitochondrial fission"/>
    <property type="evidence" value="ECO:0007669"/>
    <property type="project" value="UniProtKB-UniRule"/>
</dbReference>
<protein>
    <recommendedName>
        <fullName evidence="9">Mitochondrial fission factor</fullName>
    </recommendedName>
</protein>